<dbReference type="Gene3D" id="2.40.100.10">
    <property type="entry name" value="Cyclophilin-like"/>
    <property type="match status" value="1"/>
</dbReference>
<dbReference type="GO" id="GO:0016853">
    <property type="term" value="F:isomerase activity"/>
    <property type="evidence" value="ECO:0007669"/>
    <property type="project" value="UniProtKB-KW"/>
</dbReference>
<dbReference type="PROSITE" id="PS51257">
    <property type="entry name" value="PROKAR_LIPOPROTEIN"/>
    <property type="match status" value="1"/>
</dbReference>
<proteinExistence type="inferred from homology"/>
<dbReference type="RefSeq" id="WP_202009019.1">
    <property type="nucleotide sequence ID" value="NZ_JAERRB010000003.1"/>
</dbReference>
<dbReference type="InterPro" id="IPR029000">
    <property type="entry name" value="Cyclophilin-like_dom_sf"/>
</dbReference>
<dbReference type="Pfam" id="PF00160">
    <property type="entry name" value="Pro_isomerase"/>
    <property type="match status" value="1"/>
</dbReference>
<evidence type="ECO:0000256" key="2">
    <source>
        <dbReference type="ARBA" id="ARBA00023235"/>
    </source>
</evidence>
<evidence type="ECO:0000256" key="3">
    <source>
        <dbReference type="RuleBase" id="RU363019"/>
    </source>
</evidence>
<name>A0ABS1KQN9_9BACT</name>
<keyword evidence="1 3" id="KW-0697">Rotamase</keyword>
<dbReference type="Proteomes" id="UP000613030">
    <property type="component" value="Unassembled WGS sequence"/>
</dbReference>
<dbReference type="SUPFAM" id="SSF50891">
    <property type="entry name" value="Cyclophilin-like"/>
    <property type="match status" value="1"/>
</dbReference>
<organism evidence="5 6">
    <name type="scientific">Chryseolinea lacunae</name>
    <dbReference type="NCBI Taxonomy" id="2801331"/>
    <lineage>
        <taxon>Bacteria</taxon>
        <taxon>Pseudomonadati</taxon>
        <taxon>Bacteroidota</taxon>
        <taxon>Cytophagia</taxon>
        <taxon>Cytophagales</taxon>
        <taxon>Fulvivirgaceae</taxon>
        <taxon>Chryseolinea</taxon>
    </lineage>
</organism>
<accession>A0ABS1KQN9</accession>
<dbReference type="EMBL" id="JAERRB010000003">
    <property type="protein sequence ID" value="MBL0741650.1"/>
    <property type="molecule type" value="Genomic_DNA"/>
</dbReference>
<evidence type="ECO:0000313" key="5">
    <source>
        <dbReference type="EMBL" id="MBL0741650.1"/>
    </source>
</evidence>
<gene>
    <name evidence="5" type="ORF">JI741_10505</name>
</gene>
<keyword evidence="2 3" id="KW-0413">Isomerase</keyword>
<dbReference type="PROSITE" id="PS50072">
    <property type="entry name" value="CSA_PPIASE_2"/>
    <property type="match status" value="1"/>
</dbReference>
<feature type="domain" description="PPIase cyclophilin-type" evidence="4">
    <location>
        <begin position="48"/>
        <end position="215"/>
    </location>
</feature>
<comment type="similarity">
    <text evidence="3">Belongs to the cyclophilin-type PPIase family.</text>
</comment>
<evidence type="ECO:0000259" key="4">
    <source>
        <dbReference type="PROSITE" id="PS50072"/>
    </source>
</evidence>
<keyword evidence="6" id="KW-1185">Reference proteome</keyword>
<comment type="function">
    <text evidence="3">PPIases accelerate the folding of proteins. It catalyzes the cis-trans isomerization of proline imidic peptide bonds in oligopeptides.</text>
</comment>
<dbReference type="PANTHER" id="PTHR45625">
    <property type="entry name" value="PEPTIDYL-PROLYL CIS-TRANS ISOMERASE-RELATED"/>
    <property type="match status" value="1"/>
</dbReference>
<dbReference type="CDD" id="cd00317">
    <property type="entry name" value="cyclophilin"/>
    <property type="match status" value="1"/>
</dbReference>
<dbReference type="PRINTS" id="PR00153">
    <property type="entry name" value="CSAPPISMRASE"/>
</dbReference>
<protein>
    <recommendedName>
        <fullName evidence="3">Peptidyl-prolyl cis-trans isomerase</fullName>
        <shortName evidence="3">PPIase</shortName>
        <ecNumber evidence="3">5.2.1.8</ecNumber>
    </recommendedName>
</protein>
<dbReference type="InterPro" id="IPR044666">
    <property type="entry name" value="Cyclophilin_A-like"/>
</dbReference>
<dbReference type="InterPro" id="IPR002130">
    <property type="entry name" value="Cyclophilin-type_PPIase_dom"/>
</dbReference>
<evidence type="ECO:0000313" key="6">
    <source>
        <dbReference type="Proteomes" id="UP000613030"/>
    </source>
</evidence>
<comment type="caution">
    <text evidence="5">The sequence shown here is derived from an EMBL/GenBank/DDBJ whole genome shotgun (WGS) entry which is preliminary data.</text>
</comment>
<evidence type="ECO:0000256" key="1">
    <source>
        <dbReference type="ARBA" id="ARBA00023110"/>
    </source>
</evidence>
<sequence length="225" mass="25493">MKNSAFVLLLLLGACAPKKETIVITQTNVRDVLTQYGKDNPETEVTIETRLGNMRLKLYDDTPLHRANFIKLIKDGQYDEADFYRIANGFMIQGGNLNKKLNYRVPAEFNPAHFHKKGALSMARVDENNPNKESSAAEFFIVQGTTYYEEDIVAAEKTLGISLTPEQRQTYVTLGGYVDLDQKYTVFGEVIEGLDVIDKIAHEKVYDLEKPLQKIPMVVKVVEKK</sequence>
<comment type="catalytic activity">
    <reaction evidence="3">
        <text>[protein]-peptidylproline (omega=180) = [protein]-peptidylproline (omega=0)</text>
        <dbReference type="Rhea" id="RHEA:16237"/>
        <dbReference type="Rhea" id="RHEA-COMP:10747"/>
        <dbReference type="Rhea" id="RHEA-COMP:10748"/>
        <dbReference type="ChEBI" id="CHEBI:83833"/>
        <dbReference type="ChEBI" id="CHEBI:83834"/>
        <dbReference type="EC" id="5.2.1.8"/>
    </reaction>
</comment>
<reference evidence="5 6" key="1">
    <citation type="submission" date="2021-01" db="EMBL/GenBank/DDBJ databases">
        <title>Chryseolinea sp. Jin1 Genome sequencing and assembly.</title>
        <authorList>
            <person name="Kim I."/>
        </authorList>
    </citation>
    <scope>NUCLEOTIDE SEQUENCE [LARGE SCALE GENOMIC DNA]</scope>
    <source>
        <strain evidence="5 6">Jin1</strain>
    </source>
</reference>
<dbReference type="PANTHER" id="PTHR45625:SF4">
    <property type="entry name" value="PEPTIDYLPROLYL ISOMERASE DOMAIN AND WD REPEAT-CONTAINING PROTEIN 1"/>
    <property type="match status" value="1"/>
</dbReference>
<dbReference type="EC" id="5.2.1.8" evidence="3"/>